<proteinExistence type="predicted"/>
<accession>A0A9X3BB10</accession>
<name>A0A9X3BB10_9PSED</name>
<dbReference type="AlphaFoldDB" id="A0A9X3BB10"/>
<gene>
    <name evidence="1" type="ORF">OC940_09185</name>
</gene>
<dbReference type="RefSeq" id="WP_217834223.1">
    <property type="nucleotide sequence ID" value="NZ_JAOSKY010000004.1"/>
</dbReference>
<sequence>MDLKPLTTLLLATLLTACTSPPKEKTEYEKQLDAVAMPTNEADRLLQCKNLSDMYWLELMDEGSQGKTSSWLNLPDYSRTIAIKKRRDAMNCPRLGKHPWLPQ</sequence>
<reference evidence="1" key="2">
    <citation type="journal article" date="2023" name="mSystems">
        <title>Charting the Lipopeptidome of Nonpathogenic Pseudomonas.</title>
        <authorList>
            <person name="Cesa-Luna C."/>
            <person name="Geudens N."/>
            <person name="Girard L."/>
            <person name="De Roo V."/>
            <person name="Maklad H.R."/>
            <person name="Martins J.C."/>
            <person name="Hofte M."/>
            <person name="De Mot R."/>
        </authorList>
    </citation>
    <scope>NUCLEOTIDE SEQUENCE</scope>
    <source>
        <strain evidence="1">B1M3-32</strain>
    </source>
</reference>
<keyword evidence="2" id="KW-1185">Reference proteome</keyword>
<evidence type="ECO:0000313" key="2">
    <source>
        <dbReference type="Proteomes" id="UP001139955"/>
    </source>
</evidence>
<organism evidence="1 2">
    <name type="scientific">Pseudomonas koreensis</name>
    <dbReference type="NCBI Taxonomy" id="198620"/>
    <lineage>
        <taxon>Bacteria</taxon>
        <taxon>Pseudomonadati</taxon>
        <taxon>Pseudomonadota</taxon>
        <taxon>Gammaproteobacteria</taxon>
        <taxon>Pseudomonadales</taxon>
        <taxon>Pseudomonadaceae</taxon>
        <taxon>Pseudomonas</taxon>
    </lineage>
</organism>
<reference evidence="1" key="1">
    <citation type="submission" date="2022-09" db="EMBL/GenBank/DDBJ databases">
        <authorList>
            <person name="Cesa-Luna C."/>
            <person name="Girard L."/>
            <person name="Lood C."/>
            <person name="Hofte M."/>
            <person name="De Mot R."/>
        </authorList>
    </citation>
    <scope>NUCLEOTIDE SEQUENCE</scope>
    <source>
        <strain evidence="1">B1M3-32</strain>
    </source>
</reference>
<dbReference type="Proteomes" id="UP001139955">
    <property type="component" value="Unassembled WGS sequence"/>
</dbReference>
<comment type="caution">
    <text evidence="1">The sequence shown here is derived from an EMBL/GenBank/DDBJ whole genome shotgun (WGS) entry which is preliminary data.</text>
</comment>
<evidence type="ECO:0000313" key="1">
    <source>
        <dbReference type="EMBL" id="MCU7247970.1"/>
    </source>
</evidence>
<dbReference type="PROSITE" id="PS51257">
    <property type="entry name" value="PROKAR_LIPOPROTEIN"/>
    <property type="match status" value="1"/>
</dbReference>
<evidence type="ECO:0008006" key="3">
    <source>
        <dbReference type="Google" id="ProtNLM"/>
    </source>
</evidence>
<protein>
    <recommendedName>
        <fullName evidence="3">Lipoprotein</fullName>
    </recommendedName>
</protein>
<dbReference type="EMBL" id="JAOSKY010000004">
    <property type="protein sequence ID" value="MCU7247970.1"/>
    <property type="molecule type" value="Genomic_DNA"/>
</dbReference>